<evidence type="ECO:0000313" key="2">
    <source>
        <dbReference type="EMBL" id="TDH61577.1"/>
    </source>
</evidence>
<dbReference type="EMBL" id="SMSJ01000019">
    <property type="protein sequence ID" value="TDH61577.1"/>
    <property type="molecule type" value="Genomic_DNA"/>
</dbReference>
<dbReference type="InterPro" id="IPR010982">
    <property type="entry name" value="Lambda_DNA-bd_dom_sf"/>
</dbReference>
<feature type="domain" description="Helix-turn-helix" evidence="1">
    <location>
        <begin position="24"/>
        <end position="71"/>
    </location>
</feature>
<proteinExistence type="predicted"/>
<protein>
    <submittedName>
        <fullName evidence="2">DNA-binding protein</fullName>
    </submittedName>
</protein>
<dbReference type="Gene3D" id="1.10.260.40">
    <property type="entry name" value="lambda repressor-like DNA-binding domains"/>
    <property type="match status" value="1"/>
</dbReference>
<sequence>MQDWNWRDECATEAQDPRSRHARLTQAELAERWRLSCRTLEKWRQTRRGPSHLKLGGRVIYRLEDVEAYEAAQLRGAR</sequence>
<evidence type="ECO:0000259" key="1">
    <source>
        <dbReference type="Pfam" id="PF12728"/>
    </source>
</evidence>
<reference evidence="2 3" key="1">
    <citation type="journal article" date="2016" name="J. Microbiol.">
        <title>Dankookia rubra gen. nov., sp. nov., an alphaproteobacterium isolated from sediment of a shallow stream.</title>
        <authorList>
            <person name="Kim W.H."/>
            <person name="Kim D.H."/>
            <person name="Kang K."/>
            <person name="Ahn T.Y."/>
        </authorList>
    </citation>
    <scope>NUCLEOTIDE SEQUENCE [LARGE SCALE GENOMIC DNA]</scope>
    <source>
        <strain evidence="2 3">JCM30602</strain>
    </source>
</reference>
<dbReference type="Proteomes" id="UP000295096">
    <property type="component" value="Unassembled WGS sequence"/>
</dbReference>
<comment type="caution">
    <text evidence="2">The sequence shown here is derived from an EMBL/GenBank/DDBJ whole genome shotgun (WGS) entry which is preliminary data.</text>
</comment>
<dbReference type="SUPFAM" id="SSF46955">
    <property type="entry name" value="Putative DNA-binding domain"/>
    <property type="match status" value="1"/>
</dbReference>
<keyword evidence="2" id="KW-0238">DNA-binding</keyword>
<organism evidence="2 3">
    <name type="scientific">Dankookia rubra</name>
    <dbReference type="NCBI Taxonomy" id="1442381"/>
    <lineage>
        <taxon>Bacteria</taxon>
        <taxon>Pseudomonadati</taxon>
        <taxon>Pseudomonadota</taxon>
        <taxon>Alphaproteobacteria</taxon>
        <taxon>Acetobacterales</taxon>
        <taxon>Roseomonadaceae</taxon>
        <taxon>Dankookia</taxon>
    </lineage>
</organism>
<name>A0A4R5QGG5_9PROT</name>
<accession>A0A4R5QGG5</accession>
<dbReference type="OrthoDB" id="9806994at2"/>
<dbReference type="InterPro" id="IPR041657">
    <property type="entry name" value="HTH_17"/>
</dbReference>
<dbReference type="Pfam" id="PF12728">
    <property type="entry name" value="HTH_17"/>
    <property type="match status" value="1"/>
</dbReference>
<keyword evidence="3" id="KW-1185">Reference proteome</keyword>
<dbReference type="InterPro" id="IPR009061">
    <property type="entry name" value="DNA-bd_dom_put_sf"/>
</dbReference>
<evidence type="ECO:0000313" key="3">
    <source>
        <dbReference type="Proteomes" id="UP000295096"/>
    </source>
</evidence>
<gene>
    <name evidence="2" type="ORF">E2C06_15695</name>
</gene>
<dbReference type="GO" id="GO:0003677">
    <property type="term" value="F:DNA binding"/>
    <property type="evidence" value="ECO:0007669"/>
    <property type="project" value="UniProtKB-KW"/>
</dbReference>
<dbReference type="AlphaFoldDB" id="A0A4R5QGG5"/>